<evidence type="ECO:0000256" key="1">
    <source>
        <dbReference type="SAM" id="SignalP"/>
    </source>
</evidence>
<feature type="signal peptide" evidence="1">
    <location>
        <begin position="1"/>
        <end position="27"/>
    </location>
</feature>
<proteinExistence type="predicted"/>
<evidence type="ECO:0000313" key="3">
    <source>
        <dbReference type="Proteomes" id="UP000219374"/>
    </source>
</evidence>
<protein>
    <submittedName>
        <fullName evidence="2">Uncharacterized protein</fullName>
    </submittedName>
</protein>
<dbReference type="Proteomes" id="UP000219374">
    <property type="component" value="Unassembled WGS sequence"/>
</dbReference>
<organism evidence="2 3">
    <name type="scientific">Pseudoxanthomonas wuyuanensis</name>
    <dbReference type="NCBI Taxonomy" id="1073196"/>
    <lineage>
        <taxon>Bacteria</taxon>
        <taxon>Pseudomonadati</taxon>
        <taxon>Pseudomonadota</taxon>
        <taxon>Gammaproteobacteria</taxon>
        <taxon>Lysobacterales</taxon>
        <taxon>Lysobacteraceae</taxon>
        <taxon>Pseudoxanthomonas</taxon>
    </lineage>
</organism>
<evidence type="ECO:0000313" key="2">
    <source>
        <dbReference type="EMBL" id="SOD51386.1"/>
    </source>
</evidence>
<dbReference type="RefSeq" id="WP_141400689.1">
    <property type="nucleotide sequence ID" value="NZ_OCND01000001.1"/>
</dbReference>
<dbReference type="AlphaFoldDB" id="A0A286CY99"/>
<dbReference type="EMBL" id="OCND01000001">
    <property type="protein sequence ID" value="SOD51386.1"/>
    <property type="molecule type" value="Genomic_DNA"/>
</dbReference>
<name>A0A286CY99_9GAMM</name>
<feature type="chain" id="PRO_5012832102" evidence="1">
    <location>
        <begin position="28"/>
        <end position="150"/>
    </location>
</feature>
<keyword evidence="3" id="KW-1185">Reference proteome</keyword>
<reference evidence="2 3" key="1">
    <citation type="submission" date="2017-09" db="EMBL/GenBank/DDBJ databases">
        <authorList>
            <person name="Ehlers B."/>
            <person name="Leendertz F.H."/>
        </authorList>
    </citation>
    <scope>NUCLEOTIDE SEQUENCE [LARGE SCALE GENOMIC DNA]</scope>
    <source>
        <strain evidence="2 3">CGMCC 1.10978</strain>
    </source>
</reference>
<dbReference type="OrthoDB" id="5986634at2"/>
<accession>A0A286CY99</accession>
<sequence length="150" mass="16244">MRSRNDRPVLSGCLLSLAMAAAIPAHAVEITGLQDFKALHGRYAPGGDCKRQPQVLVDASGMTFEVSGGKEKVSRMEFAASYGGNFYEGISQWFFPFGGNGNYPLLMTFNANEKEGAMTIEGQDEGWKGGPPFTARNRALVDGSPYARCR</sequence>
<gene>
    <name evidence="2" type="ORF">SAMN06296416_101597</name>
</gene>
<keyword evidence="1" id="KW-0732">Signal</keyword>